<dbReference type="Gene3D" id="3.10.450.390">
    <property type="entry name" value="Protein of unknown function DUF3889"/>
    <property type="match status" value="1"/>
</dbReference>
<comment type="caution">
    <text evidence="2">The sequence shown here is derived from an EMBL/GenBank/DDBJ whole genome shotgun (WGS) entry which is preliminary data.</text>
</comment>
<keyword evidence="1" id="KW-0732">Signal</keyword>
<dbReference type="InterPro" id="IPR024987">
    <property type="entry name" value="DUF3889"/>
</dbReference>
<dbReference type="Proteomes" id="UP000262939">
    <property type="component" value="Unassembled WGS sequence"/>
</dbReference>
<evidence type="ECO:0000313" key="2">
    <source>
        <dbReference type="EMBL" id="RFU62021.1"/>
    </source>
</evidence>
<proteinExistence type="predicted"/>
<reference evidence="2 3" key="1">
    <citation type="submission" date="2018-08" db="EMBL/GenBank/DDBJ databases">
        <title>Bacillus chawlae sp. nov., Bacillus glennii sp. nov., and Bacillus saganii sp. nov. Isolated from the Vehicle Assembly Building at Kennedy Space Center where the Viking Spacecraft were Assembled.</title>
        <authorList>
            <person name="Seuylemezian A."/>
            <person name="Vaishampayan P."/>
        </authorList>
    </citation>
    <scope>NUCLEOTIDE SEQUENCE [LARGE SCALE GENOMIC DNA]</scope>
    <source>
        <strain evidence="2 3">V44-8</strain>
    </source>
</reference>
<dbReference type="Pfam" id="PF13028">
    <property type="entry name" value="DUF3889"/>
    <property type="match status" value="1"/>
</dbReference>
<evidence type="ECO:0000313" key="3">
    <source>
        <dbReference type="Proteomes" id="UP000262939"/>
    </source>
</evidence>
<evidence type="ECO:0000256" key="1">
    <source>
        <dbReference type="SAM" id="SignalP"/>
    </source>
</evidence>
<organism evidence="2 3">
    <name type="scientific">Peribacillus glennii</name>
    <dbReference type="NCBI Taxonomy" id="2303991"/>
    <lineage>
        <taxon>Bacteria</taxon>
        <taxon>Bacillati</taxon>
        <taxon>Bacillota</taxon>
        <taxon>Bacilli</taxon>
        <taxon>Bacillales</taxon>
        <taxon>Bacillaceae</taxon>
        <taxon>Peribacillus</taxon>
    </lineage>
</organism>
<protein>
    <submittedName>
        <fullName evidence="2">DUF3889 domain-containing protein</fullName>
    </submittedName>
</protein>
<feature type="signal peptide" evidence="1">
    <location>
        <begin position="1"/>
        <end position="22"/>
    </location>
</feature>
<dbReference type="RefSeq" id="WP_117323480.1">
    <property type="nucleotide sequence ID" value="NZ_QVTD01000011.1"/>
</dbReference>
<sequence>MKKLLGILFAVVFLCQSGIVSAQQPDYEKYGKIAISVVQGDYPGESVTDYQYMGRKNLGNGQVEDSFLFTVKENGKTVKPLVKVRHSVTNNKLLNLSVEEMSGQTQP</sequence>
<accession>A0A372L9T5</accession>
<dbReference type="EMBL" id="QVTD01000011">
    <property type="protein sequence ID" value="RFU62021.1"/>
    <property type="molecule type" value="Genomic_DNA"/>
</dbReference>
<gene>
    <name evidence="2" type="ORF">D0466_15635</name>
</gene>
<dbReference type="AlphaFoldDB" id="A0A372L9T5"/>
<keyword evidence="3" id="KW-1185">Reference proteome</keyword>
<feature type="chain" id="PRO_5016588501" evidence="1">
    <location>
        <begin position="23"/>
        <end position="107"/>
    </location>
</feature>
<name>A0A372L9T5_9BACI</name>
<dbReference type="OrthoDB" id="2872776at2"/>